<dbReference type="Gene3D" id="3.90.1640.30">
    <property type="match status" value="1"/>
</dbReference>
<dbReference type="EMBL" id="KZ084098">
    <property type="protein sequence ID" value="OSD04035.1"/>
    <property type="molecule type" value="Genomic_DNA"/>
</dbReference>
<proteinExistence type="predicted"/>
<dbReference type="InterPro" id="IPR038763">
    <property type="entry name" value="DHH_sf"/>
</dbReference>
<feature type="region of interest" description="Disordered" evidence="1">
    <location>
        <begin position="421"/>
        <end position="448"/>
    </location>
</feature>
<organism evidence="3 4">
    <name type="scientific">Trametes coccinea (strain BRFM310)</name>
    <name type="common">Pycnoporus coccineus</name>
    <dbReference type="NCBI Taxonomy" id="1353009"/>
    <lineage>
        <taxon>Eukaryota</taxon>
        <taxon>Fungi</taxon>
        <taxon>Dikarya</taxon>
        <taxon>Basidiomycota</taxon>
        <taxon>Agaricomycotina</taxon>
        <taxon>Agaricomycetes</taxon>
        <taxon>Polyporales</taxon>
        <taxon>Polyporaceae</taxon>
        <taxon>Trametes</taxon>
    </lineage>
</organism>
<feature type="compositionally biased region" description="Polar residues" evidence="1">
    <location>
        <begin position="1"/>
        <end position="11"/>
    </location>
</feature>
<dbReference type="PANTHER" id="PTHR30255:SF2">
    <property type="entry name" value="SINGLE-STRANDED-DNA-SPECIFIC EXONUCLEASE RECJ"/>
    <property type="match status" value="1"/>
</dbReference>
<gene>
    <name evidence="3" type="ORF">PYCCODRAFT_1408481</name>
</gene>
<accession>A0A1Y2ISB2</accession>
<dbReference type="Pfam" id="PF01368">
    <property type="entry name" value="DHH"/>
    <property type="match status" value="1"/>
</dbReference>
<dbReference type="SUPFAM" id="SSF64182">
    <property type="entry name" value="DHH phosphoesterases"/>
    <property type="match status" value="1"/>
</dbReference>
<dbReference type="GO" id="GO:0004527">
    <property type="term" value="F:exonuclease activity"/>
    <property type="evidence" value="ECO:0007669"/>
    <property type="project" value="UniProtKB-KW"/>
</dbReference>
<protein>
    <submittedName>
        <fullName evidence="3">DHH phosphoesterase</fullName>
    </submittedName>
</protein>
<feature type="region of interest" description="Disordered" evidence="1">
    <location>
        <begin position="1"/>
        <end position="21"/>
    </location>
</feature>
<evidence type="ECO:0000256" key="1">
    <source>
        <dbReference type="SAM" id="MobiDB-lite"/>
    </source>
</evidence>
<evidence type="ECO:0000313" key="4">
    <source>
        <dbReference type="Proteomes" id="UP000193067"/>
    </source>
</evidence>
<dbReference type="OrthoDB" id="284473at2759"/>
<evidence type="ECO:0000259" key="2">
    <source>
        <dbReference type="Pfam" id="PF01368"/>
    </source>
</evidence>
<sequence length="448" mass="48143">MAQSGGDSSSAENREEWPAPAAQVSAARDFLQKCAKSNTRTLLLPDKDADGLCSGLVVYHTLVYLGLEPENISVYFPAKGSNVHAPAERAAISGFNANHVIVTDQGSRGGPSIAEGDVPTLIIDHHWSTVFPDGALVCSAAHCPPVATSATLAYIICKPLLKERAAGFSDASSREALQERLDYLCAMGTMGDLGTSFKWEPPFPDMLDCLKKWTKKVLGEAIGLINAPRRTGEYDVETAWRALLHASTPRDLIDPASSKDVRRLFTARADVKAAVDRVARQPPKFSGDGRVALIRISSPAQVHPLIATRWSSSLKGARLEVVMCANDGYSPGMTNFACRIARAGGGTAKVGAKRKAQEGTGDDAGRETDIIAILKEYASRVPGLRESMGDDFARGHKQASGGIVRSEDFEKLWEAMLNAQADEAESPAKRRKNAATQKNTLEGWLKKA</sequence>
<keyword evidence="4" id="KW-1185">Reference proteome</keyword>
<feature type="domain" description="DDH" evidence="2">
    <location>
        <begin position="43"/>
        <end position="164"/>
    </location>
</feature>
<dbReference type="STRING" id="1353009.A0A1Y2ISB2"/>
<dbReference type="Proteomes" id="UP000193067">
    <property type="component" value="Unassembled WGS sequence"/>
</dbReference>
<dbReference type="AlphaFoldDB" id="A0A1Y2ISB2"/>
<reference evidence="3 4" key="1">
    <citation type="journal article" date="2015" name="Biotechnol. Biofuels">
        <title>Enhanced degradation of softwood versus hardwood by the white-rot fungus Pycnoporus coccineus.</title>
        <authorList>
            <person name="Couturier M."/>
            <person name="Navarro D."/>
            <person name="Chevret D."/>
            <person name="Henrissat B."/>
            <person name="Piumi F."/>
            <person name="Ruiz-Duenas F.J."/>
            <person name="Martinez A.T."/>
            <person name="Grigoriev I.V."/>
            <person name="Riley R."/>
            <person name="Lipzen A."/>
            <person name="Berrin J.G."/>
            <person name="Master E.R."/>
            <person name="Rosso M.N."/>
        </authorList>
    </citation>
    <scope>NUCLEOTIDE SEQUENCE [LARGE SCALE GENOMIC DNA]</scope>
    <source>
        <strain evidence="3 4">BRFM310</strain>
    </source>
</reference>
<name>A0A1Y2ISB2_TRAC3</name>
<dbReference type="InterPro" id="IPR001667">
    <property type="entry name" value="DDH_dom"/>
</dbReference>
<dbReference type="InterPro" id="IPR051673">
    <property type="entry name" value="SSDNA_exonuclease_RecJ"/>
</dbReference>
<dbReference type="PANTHER" id="PTHR30255">
    <property type="entry name" value="SINGLE-STRANDED-DNA-SPECIFIC EXONUCLEASE RECJ"/>
    <property type="match status" value="1"/>
</dbReference>
<evidence type="ECO:0000313" key="3">
    <source>
        <dbReference type="EMBL" id="OSD04035.1"/>
    </source>
</evidence>